<keyword evidence="2" id="KW-1185">Reference proteome</keyword>
<dbReference type="InterPro" id="IPR032675">
    <property type="entry name" value="LRR_dom_sf"/>
</dbReference>
<proteinExistence type="predicted"/>
<dbReference type="GeneID" id="83214079"/>
<evidence type="ECO:0000313" key="2">
    <source>
        <dbReference type="Proteomes" id="UP001234581"/>
    </source>
</evidence>
<dbReference type="SUPFAM" id="SSF52047">
    <property type="entry name" value="RNI-like"/>
    <property type="match status" value="1"/>
</dbReference>
<evidence type="ECO:0008006" key="3">
    <source>
        <dbReference type="Google" id="ProtNLM"/>
    </source>
</evidence>
<dbReference type="Gene3D" id="3.80.10.10">
    <property type="entry name" value="Ribonuclease Inhibitor"/>
    <property type="match status" value="2"/>
</dbReference>
<protein>
    <recommendedName>
        <fullName evidence="3">F-box domain-containing protein</fullName>
    </recommendedName>
</protein>
<accession>A0AAD7XUL4</accession>
<reference evidence="1 2" key="1">
    <citation type="submission" date="2023-03" db="EMBL/GenBank/DDBJ databases">
        <title>Genome sequence of Lichtheimia ornata CBS 291.66.</title>
        <authorList>
            <person name="Mohabir J.T."/>
            <person name="Shea T.P."/>
            <person name="Kurbessoian T."/>
            <person name="Berby B."/>
            <person name="Fontaine J."/>
            <person name="Livny J."/>
            <person name="Gnirke A."/>
            <person name="Stajich J.E."/>
            <person name="Cuomo C.A."/>
        </authorList>
    </citation>
    <scope>NUCLEOTIDE SEQUENCE [LARGE SCALE GENOMIC DNA]</scope>
    <source>
        <strain evidence="1">CBS 291.66</strain>
    </source>
</reference>
<comment type="caution">
    <text evidence="1">The sequence shown here is derived from an EMBL/GenBank/DDBJ whole genome shotgun (WGS) entry which is preliminary data.</text>
</comment>
<evidence type="ECO:0000313" key="1">
    <source>
        <dbReference type="EMBL" id="KAJ8657604.1"/>
    </source>
</evidence>
<name>A0AAD7XUL4_9FUNG</name>
<sequence>MPSSIDTNDSKCEQPNGYASTTVTKKCVDFVRHLPWEIVKCYIAPRLFGEGRPIVRLHQPCSLLDVSSIWAKRIISADDSIHFILSVDHTSLSNHHRMRLRMMAPFIKSLALPASGAQHIPQFLECGRCLSLTKLNIYVNGTQEALLKLLESTANLTHLDIKYRDNKQTPLSLLDVLDRCHHLIRLDFILYRHAIIDMTHSSQSDRIYGNITHLRAICEDPDSRDVFMPLIQRLPNLRLLALIYPPSSTGMNTIHQHCPHLQQLFLSYPYVPYEIHADIKKQHDDPGLRLLSIDGGFHKGDYLAEMMMRHKATLESLVLMNGPFLIITRVETLLGHHNVEFNQLKSLRFPDDSQHSFLGFIEWVVQHAPNLESVEFVDSKAWPHLLNGILRYRPLKRIALYCAFYHQPEEYQFIQHHIQLGAQSNLQSLHLSFRFISRRDSWIFLIPKLTQLKTLELSFANDIVLLSLDTFIQRVSEGCIGLEKVILKSTFFPSSSQWIHDLSKHRNLQEMIIDTTHMPDHLMIALEAFSHLKLLHLKYDIKEWDPPVKLKNRIPSLVYTEKYYPIL</sequence>
<dbReference type="AlphaFoldDB" id="A0AAD7XUL4"/>
<dbReference type="RefSeq" id="XP_058342517.1">
    <property type="nucleotide sequence ID" value="XM_058486695.1"/>
</dbReference>
<organism evidence="1 2">
    <name type="scientific">Lichtheimia ornata</name>
    <dbReference type="NCBI Taxonomy" id="688661"/>
    <lineage>
        <taxon>Eukaryota</taxon>
        <taxon>Fungi</taxon>
        <taxon>Fungi incertae sedis</taxon>
        <taxon>Mucoromycota</taxon>
        <taxon>Mucoromycotina</taxon>
        <taxon>Mucoromycetes</taxon>
        <taxon>Mucorales</taxon>
        <taxon>Lichtheimiaceae</taxon>
        <taxon>Lichtheimia</taxon>
    </lineage>
</organism>
<dbReference type="EMBL" id="JARTCD010000030">
    <property type="protein sequence ID" value="KAJ8657604.1"/>
    <property type="molecule type" value="Genomic_DNA"/>
</dbReference>
<gene>
    <name evidence="1" type="ORF">O0I10_006668</name>
</gene>
<dbReference type="Proteomes" id="UP001234581">
    <property type="component" value="Unassembled WGS sequence"/>
</dbReference>